<keyword evidence="1" id="KW-0106">Calcium</keyword>
<dbReference type="InterPro" id="IPR011992">
    <property type="entry name" value="EF-hand-dom_pair"/>
</dbReference>
<dbReference type="Pfam" id="PF13499">
    <property type="entry name" value="EF-hand_7"/>
    <property type="match status" value="1"/>
</dbReference>
<name>A0ABP0L2J4_9DINO</name>
<dbReference type="InterPro" id="IPR018247">
    <property type="entry name" value="EF_Hand_1_Ca_BS"/>
</dbReference>
<keyword evidence="2" id="KW-0472">Membrane</keyword>
<feature type="domain" description="EF-hand" evidence="3">
    <location>
        <begin position="242"/>
        <end position="277"/>
    </location>
</feature>
<dbReference type="Gene3D" id="1.10.238.10">
    <property type="entry name" value="EF-hand"/>
    <property type="match status" value="1"/>
</dbReference>
<reference evidence="4 5" key="1">
    <citation type="submission" date="2024-02" db="EMBL/GenBank/DDBJ databases">
        <authorList>
            <person name="Chen Y."/>
            <person name="Shah S."/>
            <person name="Dougan E. K."/>
            <person name="Thang M."/>
            <person name="Chan C."/>
        </authorList>
    </citation>
    <scope>NUCLEOTIDE SEQUENCE [LARGE SCALE GENOMIC DNA]</scope>
</reference>
<organism evidence="4 5">
    <name type="scientific">Durusdinium trenchii</name>
    <dbReference type="NCBI Taxonomy" id="1381693"/>
    <lineage>
        <taxon>Eukaryota</taxon>
        <taxon>Sar</taxon>
        <taxon>Alveolata</taxon>
        <taxon>Dinophyceae</taxon>
        <taxon>Suessiales</taxon>
        <taxon>Symbiodiniaceae</taxon>
        <taxon>Durusdinium</taxon>
    </lineage>
</organism>
<dbReference type="CDD" id="cd00051">
    <property type="entry name" value="EFh"/>
    <property type="match status" value="1"/>
</dbReference>
<dbReference type="Proteomes" id="UP001642484">
    <property type="component" value="Unassembled WGS sequence"/>
</dbReference>
<sequence>MRFVRVARTLRGVRVIRLLRYIGSLRTIVARWSIRWLSGRSGVVFLSLMFSIVSTLGSLFWTLILLLMLWYCFSAAWSMHRVSAVIITQSVADYCRLNFLLDNNDTHWSSVAESMLTLFLAITGPVPTRRSRGGLSWSDALFPLRSVGFTPFISLCVYIVITVFAVLNVVTGVFCNTAIESAGADREIAIMKQMKKLDQQMETLREIFEEIDIDCSSQINLAELKDALRSAKLRTFMNSLGISTEDVWTLFMTVDTDGSGEISLDEFVHGCMQLQGPAKGLQVARMSYENTVMRAEMKKIREDVLHFQTVPWALKGARFA</sequence>
<accession>A0ABP0L2J4</accession>
<feature type="transmembrane region" description="Helical" evidence="2">
    <location>
        <begin position="147"/>
        <end position="167"/>
    </location>
</feature>
<protein>
    <recommendedName>
        <fullName evidence="3">EF-hand domain-containing protein</fullName>
    </recommendedName>
</protein>
<feature type="transmembrane region" description="Helical" evidence="2">
    <location>
        <begin position="43"/>
        <end position="71"/>
    </location>
</feature>
<evidence type="ECO:0000259" key="3">
    <source>
        <dbReference type="PROSITE" id="PS50222"/>
    </source>
</evidence>
<dbReference type="InterPro" id="IPR002048">
    <property type="entry name" value="EF_hand_dom"/>
</dbReference>
<dbReference type="PROSITE" id="PS00018">
    <property type="entry name" value="EF_HAND_1"/>
    <property type="match status" value="1"/>
</dbReference>
<dbReference type="EMBL" id="CAXAMN010011001">
    <property type="protein sequence ID" value="CAK9033402.1"/>
    <property type="molecule type" value="Genomic_DNA"/>
</dbReference>
<dbReference type="PROSITE" id="PS50222">
    <property type="entry name" value="EF_HAND_2"/>
    <property type="match status" value="2"/>
</dbReference>
<evidence type="ECO:0000313" key="5">
    <source>
        <dbReference type="Proteomes" id="UP001642484"/>
    </source>
</evidence>
<dbReference type="SUPFAM" id="SSF47473">
    <property type="entry name" value="EF-hand"/>
    <property type="match status" value="1"/>
</dbReference>
<proteinExistence type="predicted"/>
<evidence type="ECO:0000256" key="2">
    <source>
        <dbReference type="SAM" id="Phobius"/>
    </source>
</evidence>
<keyword evidence="5" id="KW-1185">Reference proteome</keyword>
<dbReference type="SMART" id="SM00054">
    <property type="entry name" value="EFh"/>
    <property type="match status" value="2"/>
</dbReference>
<keyword evidence="2" id="KW-0812">Transmembrane</keyword>
<comment type="caution">
    <text evidence="4">The sequence shown here is derived from an EMBL/GenBank/DDBJ whole genome shotgun (WGS) entry which is preliminary data.</text>
</comment>
<gene>
    <name evidence="4" type="ORF">CCMP2556_LOCUS19064</name>
</gene>
<feature type="domain" description="EF-hand" evidence="3">
    <location>
        <begin position="199"/>
        <end position="234"/>
    </location>
</feature>
<dbReference type="Gene3D" id="1.10.287.70">
    <property type="match status" value="1"/>
</dbReference>
<evidence type="ECO:0000256" key="1">
    <source>
        <dbReference type="ARBA" id="ARBA00022837"/>
    </source>
</evidence>
<keyword evidence="2" id="KW-1133">Transmembrane helix</keyword>
<evidence type="ECO:0000313" key="4">
    <source>
        <dbReference type="EMBL" id="CAK9033402.1"/>
    </source>
</evidence>